<gene>
    <name evidence="1" type="ORF">MENT_LOCUS37535</name>
</gene>
<dbReference type="EMBL" id="CAJEWN010000532">
    <property type="protein sequence ID" value="CAD2185128.1"/>
    <property type="molecule type" value="Genomic_DNA"/>
</dbReference>
<accession>A0A6V7WDR2</accession>
<sequence>MASSSSSSNNNNNQLKPLTARSPFVIITDTRVQELREFFKNLNIRSMIFEPKVWDKYTLTNEIILNTHVDVCVIWNTKWIMG</sequence>
<dbReference type="AlphaFoldDB" id="A0A6V7WDR2"/>
<name>A0A6V7WDR2_MELEN</name>
<reference evidence="1 2" key="1">
    <citation type="submission" date="2020-08" db="EMBL/GenBank/DDBJ databases">
        <authorList>
            <person name="Koutsovoulos G."/>
            <person name="Danchin GJ E."/>
        </authorList>
    </citation>
    <scope>NUCLEOTIDE SEQUENCE [LARGE SCALE GENOMIC DNA]</scope>
</reference>
<proteinExistence type="predicted"/>
<organism evidence="1 2">
    <name type="scientific">Meloidogyne enterolobii</name>
    <name type="common">Root-knot nematode worm</name>
    <name type="synonym">Meloidogyne mayaguensis</name>
    <dbReference type="NCBI Taxonomy" id="390850"/>
    <lineage>
        <taxon>Eukaryota</taxon>
        <taxon>Metazoa</taxon>
        <taxon>Ecdysozoa</taxon>
        <taxon>Nematoda</taxon>
        <taxon>Chromadorea</taxon>
        <taxon>Rhabditida</taxon>
        <taxon>Tylenchina</taxon>
        <taxon>Tylenchomorpha</taxon>
        <taxon>Tylenchoidea</taxon>
        <taxon>Meloidogynidae</taxon>
        <taxon>Meloidogyninae</taxon>
        <taxon>Meloidogyne</taxon>
    </lineage>
</organism>
<evidence type="ECO:0000313" key="2">
    <source>
        <dbReference type="Proteomes" id="UP000580250"/>
    </source>
</evidence>
<protein>
    <submittedName>
        <fullName evidence="1">Uncharacterized protein</fullName>
    </submittedName>
</protein>
<comment type="caution">
    <text evidence="1">The sequence shown here is derived from an EMBL/GenBank/DDBJ whole genome shotgun (WGS) entry which is preliminary data.</text>
</comment>
<evidence type="ECO:0000313" key="1">
    <source>
        <dbReference type="EMBL" id="CAD2185128.1"/>
    </source>
</evidence>
<dbReference type="Proteomes" id="UP000580250">
    <property type="component" value="Unassembled WGS sequence"/>
</dbReference>